<proteinExistence type="predicted"/>
<evidence type="ECO:0000313" key="4">
    <source>
        <dbReference type="Proteomes" id="UP000294215"/>
    </source>
</evidence>
<comment type="caution">
    <text evidence="2">The sequence shown here is derived from an EMBL/GenBank/DDBJ whole genome shotgun (WGS) entry which is preliminary data.</text>
</comment>
<name>A0AB38IAG2_9HYPH</name>
<dbReference type="EMBL" id="SIOX01000001">
    <property type="protein sequence ID" value="TAX84131.1"/>
    <property type="molecule type" value="Genomic_DNA"/>
</dbReference>
<evidence type="ECO:0000313" key="3">
    <source>
        <dbReference type="Proteomes" id="UP000291659"/>
    </source>
</evidence>
<protein>
    <submittedName>
        <fullName evidence="2">Uncharacterized protein</fullName>
    </submittedName>
</protein>
<dbReference type="Proteomes" id="UP000294215">
    <property type="component" value="Unassembled WGS sequence"/>
</dbReference>
<sequence length="63" mass="7527">MEIDDHQRRDGAQILKLDKHRASCSLEHDAEKCGRFSDDIMLYFFDLEQDSDFRPIRPKIILF</sequence>
<evidence type="ECO:0000313" key="1">
    <source>
        <dbReference type="EMBL" id="TAX84131.1"/>
    </source>
</evidence>
<dbReference type="EMBL" id="SIMR01000001">
    <property type="protein sequence ID" value="TBC17749.1"/>
    <property type="molecule type" value="Genomic_DNA"/>
</dbReference>
<gene>
    <name evidence="2" type="ORF">ELH40_23735</name>
    <name evidence="1" type="ORF">ELH98_25145</name>
</gene>
<dbReference type="Proteomes" id="UP000291659">
    <property type="component" value="Unassembled WGS sequence"/>
</dbReference>
<evidence type="ECO:0000313" key="2">
    <source>
        <dbReference type="EMBL" id="TBC17749.1"/>
    </source>
</evidence>
<organism evidence="2 4">
    <name type="scientific">Rhizobium ruizarguesonis</name>
    <dbReference type="NCBI Taxonomy" id="2081791"/>
    <lineage>
        <taxon>Bacteria</taxon>
        <taxon>Pseudomonadati</taxon>
        <taxon>Pseudomonadota</taxon>
        <taxon>Alphaproteobacteria</taxon>
        <taxon>Hyphomicrobiales</taxon>
        <taxon>Rhizobiaceae</taxon>
        <taxon>Rhizobium/Agrobacterium group</taxon>
        <taxon>Rhizobium</taxon>
    </lineage>
</organism>
<keyword evidence="3" id="KW-1185">Reference proteome</keyword>
<accession>A0AB38IAG2</accession>
<reference evidence="3 4" key="1">
    <citation type="submission" date="2019-02" db="EMBL/GenBank/DDBJ databases">
        <title>The genomic architecture of introgression among sibling species of bacteria.</title>
        <authorList>
            <person name="Cavassim M.I.A."/>
            <person name="Moeskjaer S."/>
            <person name="Moslemi C."/>
            <person name="Fields B."/>
            <person name="Bachmann A."/>
            <person name="Vilhjalmsson B."/>
            <person name="Schierup M.H."/>
            <person name="Young J.P.W."/>
            <person name="Andersen S.U."/>
        </authorList>
    </citation>
    <scope>NUCLEOTIDE SEQUENCE [LARGE SCALE GENOMIC DNA]</scope>
    <source>
        <strain evidence="1 3">SM141A</strain>
        <strain evidence="2 4">SM92</strain>
    </source>
</reference>
<dbReference type="AlphaFoldDB" id="A0AB38IAG2"/>